<dbReference type="AlphaFoldDB" id="A0AA41VVC1"/>
<dbReference type="Gene3D" id="1.10.238.10">
    <property type="entry name" value="EF-hand"/>
    <property type="match status" value="2"/>
</dbReference>
<dbReference type="PANTHER" id="PTHR10891">
    <property type="entry name" value="EF-HAND CALCIUM-BINDING DOMAIN CONTAINING PROTEIN"/>
    <property type="match status" value="1"/>
</dbReference>
<sequence>MSSLGHTADEKELRNMVKQVDTDGDGFIDLAEFIELNTTDPKKLLEAVKSAFSEFDADGDGLISPEELQKVLRSMGEKPTHEDCKSMIKVVDSDGDGLVENSMNMKLSN</sequence>
<protein>
    <recommendedName>
        <fullName evidence="4">EF-hand domain-containing protein</fullName>
    </recommendedName>
</protein>
<comment type="caution">
    <text evidence="5">The sequence shown here is derived from an EMBL/GenBank/DDBJ whole genome shotgun (WGS) entry which is preliminary data.</text>
</comment>
<dbReference type="PROSITE" id="PS00018">
    <property type="entry name" value="EF_HAND_1"/>
    <property type="match status" value="1"/>
</dbReference>
<evidence type="ECO:0000259" key="4">
    <source>
        <dbReference type="PROSITE" id="PS50222"/>
    </source>
</evidence>
<dbReference type="Pfam" id="PF00036">
    <property type="entry name" value="EF-hand_1"/>
    <property type="match status" value="1"/>
</dbReference>
<evidence type="ECO:0000313" key="6">
    <source>
        <dbReference type="Proteomes" id="UP001177140"/>
    </source>
</evidence>
<dbReference type="Proteomes" id="UP001177140">
    <property type="component" value="Unassembled WGS sequence"/>
</dbReference>
<keyword evidence="6" id="KW-1185">Reference proteome</keyword>
<dbReference type="SMART" id="SM00054">
    <property type="entry name" value="EFh"/>
    <property type="match status" value="2"/>
</dbReference>
<feature type="domain" description="EF-hand" evidence="4">
    <location>
        <begin position="8"/>
        <end position="42"/>
    </location>
</feature>
<organism evidence="5 6">
    <name type="scientific">Papaver nudicaule</name>
    <name type="common">Iceland poppy</name>
    <dbReference type="NCBI Taxonomy" id="74823"/>
    <lineage>
        <taxon>Eukaryota</taxon>
        <taxon>Viridiplantae</taxon>
        <taxon>Streptophyta</taxon>
        <taxon>Embryophyta</taxon>
        <taxon>Tracheophyta</taxon>
        <taxon>Spermatophyta</taxon>
        <taxon>Magnoliopsida</taxon>
        <taxon>Ranunculales</taxon>
        <taxon>Papaveraceae</taxon>
        <taxon>Papaveroideae</taxon>
        <taxon>Papaver</taxon>
    </lineage>
</organism>
<evidence type="ECO:0000256" key="2">
    <source>
        <dbReference type="ARBA" id="ARBA00022737"/>
    </source>
</evidence>
<reference evidence="5" key="1">
    <citation type="submission" date="2022-03" db="EMBL/GenBank/DDBJ databases">
        <title>A functionally conserved STORR gene fusion in Papaver species that diverged 16.8 million years ago.</title>
        <authorList>
            <person name="Catania T."/>
        </authorList>
    </citation>
    <scope>NUCLEOTIDE SEQUENCE</scope>
    <source>
        <strain evidence="5">S-191538</strain>
    </source>
</reference>
<dbReference type="InterPro" id="IPR002048">
    <property type="entry name" value="EF_hand_dom"/>
</dbReference>
<name>A0AA41VVC1_PAPNU</name>
<dbReference type="SUPFAM" id="SSF47473">
    <property type="entry name" value="EF-hand"/>
    <property type="match status" value="1"/>
</dbReference>
<keyword evidence="3" id="KW-0106">Calcium</keyword>
<dbReference type="EMBL" id="JAJJMA010301899">
    <property type="protein sequence ID" value="MCL7048204.1"/>
    <property type="molecule type" value="Genomic_DNA"/>
</dbReference>
<dbReference type="InterPro" id="IPR039647">
    <property type="entry name" value="EF_hand_pair_protein_CML-like"/>
</dbReference>
<dbReference type="GO" id="GO:0005509">
    <property type="term" value="F:calcium ion binding"/>
    <property type="evidence" value="ECO:0007669"/>
    <property type="project" value="InterPro"/>
</dbReference>
<keyword evidence="1" id="KW-0479">Metal-binding</keyword>
<dbReference type="CDD" id="cd00051">
    <property type="entry name" value="EFh"/>
    <property type="match status" value="1"/>
</dbReference>
<dbReference type="Pfam" id="PF13499">
    <property type="entry name" value="EF-hand_7"/>
    <property type="match status" value="1"/>
</dbReference>
<evidence type="ECO:0000313" key="5">
    <source>
        <dbReference type="EMBL" id="MCL7048204.1"/>
    </source>
</evidence>
<accession>A0AA41VVC1</accession>
<evidence type="ECO:0000256" key="1">
    <source>
        <dbReference type="ARBA" id="ARBA00022723"/>
    </source>
</evidence>
<dbReference type="PROSITE" id="PS50222">
    <property type="entry name" value="EF_HAND_2"/>
    <property type="match status" value="2"/>
</dbReference>
<evidence type="ECO:0000256" key="3">
    <source>
        <dbReference type="ARBA" id="ARBA00022837"/>
    </source>
</evidence>
<dbReference type="FunFam" id="1.10.238.10:FF:000001">
    <property type="entry name" value="Calmodulin 1"/>
    <property type="match status" value="1"/>
</dbReference>
<feature type="domain" description="EF-hand" evidence="4">
    <location>
        <begin position="43"/>
        <end position="78"/>
    </location>
</feature>
<gene>
    <name evidence="5" type="ORF">MKW94_015536</name>
</gene>
<keyword evidence="2" id="KW-0677">Repeat</keyword>
<dbReference type="InterPro" id="IPR018247">
    <property type="entry name" value="EF_Hand_1_Ca_BS"/>
</dbReference>
<dbReference type="InterPro" id="IPR011992">
    <property type="entry name" value="EF-hand-dom_pair"/>
</dbReference>
<proteinExistence type="predicted"/>